<feature type="domain" description="Amine oxidase" evidence="1">
    <location>
        <begin position="104"/>
        <end position="321"/>
    </location>
</feature>
<comment type="caution">
    <text evidence="2">The sequence shown here is derived from an EMBL/GenBank/DDBJ whole genome shotgun (WGS) entry which is preliminary data.</text>
</comment>
<dbReference type="SUPFAM" id="SSF51905">
    <property type="entry name" value="FAD/NAD(P)-binding domain"/>
    <property type="match status" value="1"/>
</dbReference>
<dbReference type="Gene3D" id="3.90.660.10">
    <property type="match status" value="1"/>
</dbReference>
<dbReference type="EMBL" id="JRQD01000002">
    <property type="protein sequence ID" value="KGM07178.1"/>
    <property type="molecule type" value="Genomic_DNA"/>
</dbReference>
<dbReference type="AlphaFoldDB" id="A0A0A0BF74"/>
<evidence type="ECO:0000259" key="1">
    <source>
        <dbReference type="Pfam" id="PF01593"/>
    </source>
</evidence>
<proteinExistence type="predicted"/>
<dbReference type="InterPro" id="IPR002937">
    <property type="entry name" value="Amino_oxidase"/>
</dbReference>
<dbReference type="RefSeq" id="WP_052093934.1">
    <property type="nucleotide sequence ID" value="NZ_JRQD01000002.1"/>
</dbReference>
<reference evidence="2 3" key="1">
    <citation type="submission" date="2014-09" db="EMBL/GenBank/DDBJ databases">
        <authorList>
            <person name="Grob C."/>
            <person name="Taubert M."/>
            <person name="Howat A.M."/>
            <person name="Burns O.J."/>
            <person name="Dixon J.L."/>
            <person name="Chen Y."/>
            <person name="Murrell J.C."/>
        </authorList>
    </citation>
    <scope>NUCLEOTIDE SEQUENCE [LARGE SCALE GENOMIC DNA]</scope>
    <source>
        <strain evidence="2">L4</strain>
    </source>
</reference>
<dbReference type="Pfam" id="PF13450">
    <property type="entry name" value="NAD_binding_8"/>
    <property type="match status" value="1"/>
</dbReference>
<organism evidence="2 3">
    <name type="scientific">Methylophaga thiooxydans</name>
    <dbReference type="NCBI Taxonomy" id="392484"/>
    <lineage>
        <taxon>Bacteria</taxon>
        <taxon>Pseudomonadati</taxon>
        <taxon>Pseudomonadota</taxon>
        <taxon>Gammaproteobacteria</taxon>
        <taxon>Thiotrichales</taxon>
        <taxon>Piscirickettsiaceae</taxon>
        <taxon>Methylophaga</taxon>
    </lineage>
</organism>
<dbReference type="PANTHER" id="PTHR16128:SF5">
    <property type="entry name" value="FAD_NAD(P)-BINDING OXIDOREDUCTASE FAMILY PROTEIN"/>
    <property type="match status" value="1"/>
</dbReference>
<gene>
    <name evidence="2" type="ORF">LP43_0787</name>
</gene>
<dbReference type="STRING" id="392484.LP43_0787"/>
<dbReference type="Pfam" id="PF01593">
    <property type="entry name" value="Amino_oxidase"/>
    <property type="match status" value="1"/>
</dbReference>
<dbReference type="Proteomes" id="UP000029999">
    <property type="component" value="Unassembled WGS sequence"/>
</dbReference>
<name>A0A0A0BF74_9GAMM</name>
<dbReference type="PANTHER" id="PTHR16128">
    <property type="entry name" value="FAD/NAD(P)-BINDING OXIDOREDUCTASE FAMILY PROTEIN"/>
    <property type="match status" value="1"/>
</dbReference>
<dbReference type="Gene3D" id="3.50.50.60">
    <property type="entry name" value="FAD/NAD(P)-binding domain"/>
    <property type="match status" value="1"/>
</dbReference>
<accession>A0A0A0BF74</accession>
<sequence>MPTTRLAIIGAGISGLTLAHKLQEKFNVTLFEKANRPGGRVTSKVIDGVDFDYGAQFFTAKTSAFQSFVDEMQSIGVVGIWNGHFIEFDHTDICSERDWDESYPHYVGTPNMSAIGNWLAEPLTVHYETPVTELNKTGSGWQLLHDDTELGEYDWVVLTMPPPQVSQLLAAEHTFQTTLSEITMQACFALRVALKNEQDLGFNAALIRNHDISWISKNSSKPERSTMPSIVVHATNAWADAHLNEDLQHVENHMLKCLADITQITADDIAHSDVKRWVYANAPKQTGNPFLVDKKDQIAVCGDAFIKGRIESAYVSANKLAQFLSASVTTN</sequence>
<evidence type="ECO:0000313" key="3">
    <source>
        <dbReference type="Proteomes" id="UP000029999"/>
    </source>
</evidence>
<dbReference type="InterPro" id="IPR036188">
    <property type="entry name" value="FAD/NAD-bd_sf"/>
</dbReference>
<dbReference type="GO" id="GO:0016491">
    <property type="term" value="F:oxidoreductase activity"/>
    <property type="evidence" value="ECO:0007669"/>
    <property type="project" value="InterPro"/>
</dbReference>
<evidence type="ECO:0000313" key="2">
    <source>
        <dbReference type="EMBL" id="KGM07178.1"/>
    </source>
</evidence>
<protein>
    <submittedName>
        <fullName evidence="2">Amine oxidase, flavin-containing</fullName>
    </submittedName>
</protein>